<evidence type="ECO:0000259" key="6">
    <source>
        <dbReference type="Pfam" id="PF00324"/>
    </source>
</evidence>
<evidence type="ECO:0000256" key="1">
    <source>
        <dbReference type="ARBA" id="ARBA00004141"/>
    </source>
</evidence>
<comment type="caution">
    <text evidence="7">The sequence shown here is derived from an EMBL/GenBank/DDBJ whole genome shotgun (WGS) entry which is preliminary data.</text>
</comment>
<dbReference type="Proteomes" id="UP000479756">
    <property type="component" value="Unassembled WGS sequence"/>
</dbReference>
<organism evidence="7 8">
    <name type="scientific">Galbitalea soli</name>
    <dbReference type="NCBI Taxonomy" id="1268042"/>
    <lineage>
        <taxon>Bacteria</taxon>
        <taxon>Bacillati</taxon>
        <taxon>Actinomycetota</taxon>
        <taxon>Actinomycetes</taxon>
        <taxon>Micrococcales</taxon>
        <taxon>Microbacteriaceae</taxon>
        <taxon>Galbitalea</taxon>
    </lineage>
</organism>
<proteinExistence type="predicted"/>
<dbReference type="PANTHER" id="PTHR42770">
    <property type="entry name" value="AMINO ACID TRANSPORTER-RELATED"/>
    <property type="match status" value="1"/>
</dbReference>
<evidence type="ECO:0000256" key="4">
    <source>
        <dbReference type="ARBA" id="ARBA00023136"/>
    </source>
</evidence>
<dbReference type="Gene3D" id="1.20.1740.10">
    <property type="entry name" value="Amino acid/polyamine transporter I"/>
    <property type="match status" value="1"/>
</dbReference>
<feature type="transmembrane region" description="Helical" evidence="5">
    <location>
        <begin position="22"/>
        <end position="47"/>
    </location>
</feature>
<keyword evidence="8" id="KW-1185">Reference proteome</keyword>
<dbReference type="RefSeq" id="WP_163473909.1">
    <property type="nucleotide sequence ID" value="NZ_JAAGWZ010000003.1"/>
</dbReference>
<feature type="transmembrane region" description="Helical" evidence="5">
    <location>
        <begin position="163"/>
        <end position="185"/>
    </location>
</feature>
<sequence length="490" mass="51269">MATIPQQGAPGKLKRELRVADAAAFSVGLIGPVGVMALLGAGAAAMLGGGATWAFIFALVAVAFVAYGFIKLSRHISHTGSVYATVGLTLGPRAGFIAGWALFLGYVTIGAGSGIEIGLFVSQLLKDFGLAFDPDWFWVTVVALALVVLVGRREVHTITRLLLFAELAGAVLVLILDLVIFVRVGTGHAPGTQTFSWGFLSLPQGTDITLIAGAAVFGFLAFAGFEGAATLGEETSNPKRDIPRALKVAIVVVGAFYLITIIAQSIGYGLDAKGIKAFGASSAPYGDLARAFVGPWLADLLTLSATISLFAIFIGTMAGAARILFALSRDTGSSNPLTRVSKHGSPVNALTVVAVLALIVVAIERLLSYAVLDATFYALTIGTIALLVAYVLATVGAIRFLFFGKTAGGAPRWQIVVPILALVLVVYTLYKNAVGLSAPYSYFPYMVAVWLLIGLAITFRRGLTATIGQNLAAMNTPQRDADETLEPVRD</sequence>
<keyword evidence="3 5" id="KW-1133">Transmembrane helix</keyword>
<dbReference type="PANTHER" id="PTHR42770:SF7">
    <property type="entry name" value="MEMBRANE PROTEIN"/>
    <property type="match status" value="1"/>
</dbReference>
<dbReference type="GO" id="GO:0005886">
    <property type="term" value="C:plasma membrane"/>
    <property type="evidence" value="ECO:0007669"/>
    <property type="project" value="UniProtKB-SubCell"/>
</dbReference>
<protein>
    <submittedName>
        <fullName evidence="7">APC family permease</fullName>
    </submittedName>
</protein>
<feature type="transmembrane region" description="Helical" evidence="5">
    <location>
        <begin position="375"/>
        <end position="401"/>
    </location>
</feature>
<evidence type="ECO:0000313" key="8">
    <source>
        <dbReference type="Proteomes" id="UP000479756"/>
    </source>
</evidence>
<evidence type="ECO:0000313" key="7">
    <source>
        <dbReference type="EMBL" id="NEM91846.1"/>
    </source>
</evidence>
<evidence type="ECO:0000256" key="3">
    <source>
        <dbReference type="ARBA" id="ARBA00022989"/>
    </source>
</evidence>
<evidence type="ECO:0000256" key="2">
    <source>
        <dbReference type="ARBA" id="ARBA00022692"/>
    </source>
</evidence>
<feature type="transmembrane region" description="Helical" evidence="5">
    <location>
        <begin position="53"/>
        <end position="73"/>
    </location>
</feature>
<accession>A0A7C9PP05</accession>
<comment type="subcellular location">
    <subcellularLocation>
        <location evidence="1">Membrane</location>
        <topology evidence="1">Multi-pass membrane protein</topology>
    </subcellularLocation>
</comment>
<keyword evidence="2 5" id="KW-0812">Transmembrane</keyword>
<dbReference type="InterPro" id="IPR050367">
    <property type="entry name" value="APC_superfamily"/>
</dbReference>
<feature type="domain" description="Amino acid permease/ SLC12A" evidence="6">
    <location>
        <begin position="31"/>
        <end position="453"/>
    </location>
</feature>
<feature type="transmembrane region" description="Helical" evidence="5">
    <location>
        <begin position="300"/>
        <end position="325"/>
    </location>
</feature>
<dbReference type="InterPro" id="IPR004841">
    <property type="entry name" value="AA-permease/SLC12A_dom"/>
</dbReference>
<name>A0A7C9PP05_9MICO</name>
<dbReference type="EMBL" id="JAAGWZ010000003">
    <property type="protein sequence ID" value="NEM91846.1"/>
    <property type="molecule type" value="Genomic_DNA"/>
</dbReference>
<feature type="transmembrane region" description="Helical" evidence="5">
    <location>
        <begin position="245"/>
        <end position="266"/>
    </location>
</feature>
<feature type="transmembrane region" description="Helical" evidence="5">
    <location>
        <begin position="94"/>
        <end position="115"/>
    </location>
</feature>
<feature type="transmembrane region" description="Helical" evidence="5">
    <location>
        <begin position="135"/>
        <end position="151"/>
    </location>
</feature>
<feature type="transmembrane region" description="Helical" evidence="5">
    <location>
        <begin position="205"/>
        <end position="225"/>
    </location>
</feature>
<dbReference type="GO" id="GO:0022857">
    <property type="term" value="F:transmembrane transporter activity"/>
    <property type="evidence" value="ECO:0007669"/>
    <property type="project" value="InterPro"/>
</dbReference>
<reference evidence="7 8" key="1">
    <citation type="journal article" date="2014" name="Int. J. Syst. Evol. Microbiol.">
        <title>Description of Galbitalea soli gen. nov., sp. nov., and Frondihabitans sucicola sp. nov.</title>
        <authorList>
            <person name="Kim S.J."/>
            <person name="Lim J.M."/>
            <person name="Ahn J.H."/>
            <person name="Weon H.Y."/>
            <person name="Hamada M."/>
            <person name="Suzuki K."/>
            <person name="Ahn T.Y."/>
            <person name="Kwon S.W."/>
        </authorList>
    </citation>
    <scope>NUCLEOTIDE SEQUENCE [LARGE SCALE GENOMIC DNA]</scope>
    <source>
        <strain evidence="7 8">NBRC 108727</strain>
    </source>
</reference>
<dbReference type="PIRSF" id="PIRSF006060">
    <property type="entry name" value="AA_transporter"/>
    <property type="match status" value="1"/>
</dbReference>
<keyword evidence="4 5" id="KW-0472">Membrane</keyword>
<gene>
    <name evidence="7" type="ORF">G3T37_10810</name>
</gene>
<feature type="transmembrane region" description="Helical" evidence="5">
    <location>
        <begin position="346"/>
        <end position="363"/>
    </location>
</feature>
<evidence type="ECO:0000256" key="5">
    <source>
        <dbReference type="SAM" id="Phobius"/>
    </source>
</evidence>
<feature type="transmembrane region" description="Helical" evidence="5">
    <location>
        <begin position="413"/>
        <end position="430"/>
    </location>
</feature>
<dbReference type="Pfam" id="PF00324">
    <property type="entry name" value="AA_permease"/>
    <property type="match status" value="1"/>
</dbReference>
<feature type="transmembrane region" description="Helical" evidence="5">
    <location>
        <begin position="442"/>
        <end position="459"/>
    </location>
</feature>
<dbReference type="AlphaFoldDB" id="A0A7C9PP05"/>